<feature type="transmembrane region" description="Helical" evidence="5">
    <location>
        <begin position="264"/>
        <end position="282"/>
    </location>
</feature>
<evidence type="ECO:0000256" key="1">
    <source>
        <dbReference type="ARBA" id="ARBA00022737"/>
    </source>
</evidence>
<dbReference type="PROSITE" id="PS50088">
    <property type="entry name" value="ANK_REPEAT"/>
    <property type="match status" value="4"/>
</dbReference>
<name>A0A8H5UKH7_9HYPO</name>
<dbReference type="Pfam" id="PF00622">
    <property type="entry name" value="SPRY"/>
    <property type="match status" value="1"/>
</dbReference>
<dbReference type="GO" id="GO:0003723">
    <property type="term" value="F:RNA binding"/>
    <property type="evidence" value="ECO:0007669"/>
    <property type="project" value="TreeGrafter"/>
</dbReference>
<feature type="compositionally biased region" description="Polar residues" evidence="4">
    <location>
        <begin position="178"/>
        <end position="193"/>
    </location>
</feature>
<keyword evidence="9" id="KW-1185">Reference proteome</keyword>
<dbReference type="GO" id="GO:0004540">
    <property type="term" value="F:RNA nuclease activity"/>
    <property type="evidence" value="ECO:0007669"/>
    <property type="project" value="TreeGrafter"/>
</dbReference>
<dbReference type="PROSITE" id="PS50297">
    <property type="entry name" value="ANK_REP_REGION"/>
    <property type="match status" value="4"/>
</dbReference>
<gene>
    <name evidence="8" type="ORF">FDENT_4555</name>
</gene>
<dbReference type="SMART" id="SM00248">
    <property type="entry name" value="ANK"/>
    <property type="match status" value="12"/>
</dbReference>
<dbReference type="InterPro" id="IPR001870">
    <property type="entry name" value="B30.2/SPRY"/>
</dbReference>
<sequence length="1911" mass="213032">MWLFCWLLSAQAVAAADDAEFAFNLFSDIAPILALFGDQFAKQFMSESLTWYDHIIFAMVPLGIVTTVVGAIRVQGSPRLRAFIGYARENKAFAEIELMSSTSHEVGEIFNGKSIVRVMGRPEVRQLLIYPEGYQGYGVDDASPPGVTPEISYYHTIETMKEMQNLQPKELAPPLMKSSHQIQDNSQLLGSNTQGNSSAISILFSRSTQIQRDEESNSGARDLIPPRKTVKSDDSSKTFESPNLRLNISSEDYHEGKFRGSYRLKLASIGAVILQLGLIAIAGAVEYRVSNKGSELLESKRYGFPCFTIGSFLLCFGTGLCSWVIEQSTSEEIWEPSKDAADKKCVPQLVWVQQAQKVNDQYFDGYIIFAGRKSRIIKSRRWIPEKSPGSQNKDNAITTHAFRPGSPPIASSRDLPKSLTVADSQSCDRRSGIRKMKIHESFSWKRVASLISLFCEKVKPKRREVITLVASISAALGFILQFMGLRGLAFPSSIAQLIAILIMAGVRAWTRKGLGKEIYSRSAATGYELDTFATCLFLNQPNLSREEAHKETPGENPPEQLFHWGIMTLDIRSPVPIEYENGQRSVDLIKIRKRLGGLCKWRSKAFNSAQCLARCVELFMNEFFLSKKSVEKELWKISSVRQGIDDAKTTVSDIFSIPLRRSTSDTGTQRRWKVDDEIVEATLSLWMASIVAKKKRKDEKSGDWRRTKAGDDLKYTFRRIIGGSSKDSVLQRDISWWIGDIITDQGDKSMDTEVAATVSKKSSRASEVPDITIGLNGRGRDYENTAENELSITKDADLQIILAQHLFTRFVWAVVGQWSLVRFIGRQLQSEHVKVEGLRTFGGFNFEQLWQQQKLSHPKLTRLASQMESLGLGSTTDILLCIIPALSSQNLLPNDILLTRIPPIDPNQGWMNLLRCYTELLDKATGFQKQDKLRSSVTIHAMEFLYQAFHAYDRFNRISFDQRSGLQDLTRALISRSRKQKRFFTRLSQVYRVQKRLDTFEQVFRLFRASDKEVERLGLVKLKLIKQKSFKSFAVKYLNFSDDHTLFCFYREPELVTSDSPGSSSGRREYRQKDVTEDEKKEQSKRARTRAQSLDLTEMKKQDIFGWTPLHYACATGHANVLLLDNIPLKAELPRLVENFLRTPFHIAAACMDNAFEKLCHAFSGGEELKEAFLAGDRIGLTTFHLIAQTGNEADVRTFLSSLRNASVRKAIAVTDTFGRQPLHVAAHSGRNATVKMLIEKSSCDINAKDENGRTALHLAITAGHTETARILLGTNKCKINAADEDGKTILQTATLAGQTLIVKLLVDKDCVINARDEDGRTALHLALSQGHVSIALLLIDGKQSSPKGRANLQAKDIRGITTLMYAAQGMSRQLEEPQSTVASGAAEDHGKAPSLSPFSQMIFDYLIDNGPATEELDSDKKTALHHAILASNEPAALYLLDQPVSKKTKIVYNTTDSILAQACRRRSGFGLVVEKIVARFPGLINQRDSLWNLPPISWACKEGNNITVTALLDYRPSGGNESLDINLPSPDYLGWTPLHFAIRLNNEAGLELLLQQPTLKFDIKDDFGNTPLQYAVSTGYYLAPQAKMAHVLLATASFPDSERIRQLKSLGGCSPDESGGLVERILSSFRSELQLNSYLLDLAQTSSVKMPTEVSHFVKLSLLGEAAQDLQNPFHRAVILGDPGIFEQLENTFNVSDRADQVDTDNWFYQDYAIALGRHEFAKVLPKRISQCFVPGKMDWRAYHDNVQVTTCSGHAGQECSYMNDVAVVKAHPYLTRACIRSVHPIPTTQGKARCFYFEIQVLENSESGIVGIGFCGNDAEVGKMPGWFVPSWALHGDDGLLFINSGRGLKPSSDFGTNAVWKNGDVIGVQLNMDTGVGVCTLNGRVLKIGDAFGAHSNSFRLGIQATSQ</sequence>
<dbReference type="GO" id="GO:0006396">
    <property type="term" value="P:RNA processing"/>
    <property type="evidence" value="ECO:0007669"/>
    <property type="project" value="TreeGrafter"/>
</dbReference>
<feature type="domain" description="B30.2/SPRY" evidence="7">
    <location>
        <begin position="1717"/>
        <end position="1911"/>
    </location>
</feature>
<dbReference type="InterPro" id="IPR013320">
    <property type="entry name" value="ConA-like_dom_sf"/>
</dbReference>
<protein>
    <recommendedName>
        <fullName evidence="7">B30.2/SPRY domain-containing protein</fullName>
    </recommendedName>
</protein>
<evidence type="ECO:0000313" key="8">
    <source>
        <dbReference type="EMBL" id="KAF5689053.1"/>
    </source>
</evidence>
<feature type="transmembrane region" description="Helical" evidence="5">
    <location>
        <begin position="302"/>
        <end position="325"/>
    </location>
</feature>
<organism evidence="8 9">
    <name type="scientific">Fusarium denticulatum</name>
    <dbReference type="NCBI Taxonomy" id="48507"/>
    <lineage>
        <taxon>Eukaryota</taxon>
        <taxon>Fungi</taxon>
        <taxon>Dikarya</taxon>
        <taxon>Ascomycota</taxon>
        <taxon>Pezizomycotina</taxon>
        <taxon>Sordariomycetes</taxon>
        <taxon>Hypocreomycetidae</taxon>
        <taxon>Hypocreales</taxon>
        <taxon>Nectriaceae</taxon>
        <taxon>Fusarium</taxon>
        <taxon>Fusarium fujikuroi species complex</taxon>
    </lineage>
</organism>
<dbReference type="InterPro" id="IPR044736">
    <property type="entry name" value="Gid1/RanBPM/SPLA_SPRY"/>
</dbReference>
<reference evidence="8 9" key="1">
    <citation type="submission" date="2020-05" db="EMBL/GenBank/DDBJ databases">
        <title>Identification and distribution of gene clusters putatively required for synthesis of sphingolipid metabolism inhibitors in phylogenetically diverse species of the filamentous fungus Fusarium.</title>
        <authorList>
            <person name="Kim H.-S."/>
            <person name="Busman M."/>
            <person name="Brown D.W."/>
            <person name="Divon H."/>
            <person name="Uhlig S."/>
            <person name="Proctor R.H."/>
        </authorList>
    </citation>
    <scope>NUCLEOTIDE SEQUENCE [LARGE SCALE GENOMIC DNA]</scope>
    <source>
        <strain evidence="8 9">NRRL 25311</strain>
    </source>
</reference>
<keyword evidence="1" id="KW-0677">Repeat</keyword>
<feature type="region of interest" description="Disordered" evidence="4">
    <location>
        <begin position="384"/>
        <end position="415"/>
    </location>
</feature>
<dbReference type="EMBL" id="JAAOAK010000110">
    <property type="protein sequence ID" value="KAF5689053.1"/>
    <property type="molecule type" value="Genomic_DNA"/>
</dbReference>
<dbReference type="InterPro" id="IPR003877">
    <property type="entry name" value="SPRY_dom"/>
</dbReference>
<feature type="repeat" description="ANK" evidence="3">
    <location>
        <begin position="1319"/>
        <end position="1341"/>
    </location>
</feature>
<feature type="transmembrane region" description="Helical" evidence="5">
    <location>
        <begin position="55"/>
        <end position="74"/>
    </location>
</feature>
<dbReference type="SUPFAM" id="SSF49899">
    <property type="entry name" value="Concanavalin A-like lectins/glucanases"/>
    <property type="match status" value="1"/>
</dbReference>
<keyword evidence="5" id="KW-1133">Transmembrane helix</keyword>
<evidence type="ECO:0000313" key="9">
    <source>
        <dbReference type="Proteomes" id="UP000562682"/>
    </source>
</evidence>
<feature type="compositionally biased region" description="Polar residues" evidence="4">
    <location>
        <begin position="388"/>
        <end position="398"/>
    </location>
</feature>
<dbReference type="Gene3D" id="2.60.120.920">
    <property type="match status" value="1"/>
</dbReference>
<feature type="region of interest" description="Disordered" evidence="4">
    <location>
        <begin position="1056"/>
        <end position="1092"/>
    </location>
</feature>
<feature type="signal peptide" evidence="6">
    <location>
        <begin position="1"/>
        <end position="15"/>
    </location>
</feature>
<proteinExistence type="predicted"/>
<feature type="region of interest" description="Disordered" evidence="4">
    <location>
        <begin position="174"/>
        <end position="193"/>
    </location>
</feature>
<dbReference type="Gene3D" id="1.25.40.20">
    <property type="entry name" value="Ankyrin repeat-containing domain"/>
    <property type="match status" value="3"/>
</dbReference>
<evidence type="ECO:0000256" key="3">
    <source>
        <dbReference type="PROSITE-ProRule" id="PRU00023"/>
    </source>
</evidence>
<evidence type="ECO:0000256" key="5">
    <source>
        <dbReference type="SAM" id="Phobius"/>
    </source>
</evidence>
<accession>A0A8H5UKH7</accession>
<dbReference type="PANTHER" id="PTHR24141:SF1">
    <property type="entry name" value="2-5A-DEPENDENT RIBONUCLEASE"/>
    <property type="match status" value="1"/>
</dbReference>
<dbReference type="Proteomes" id="UP000562682">
    <property type="component" value="Unassembled WGS sequence"/>
</dbReference>
<dbReference type="InterPro" id="IPR036770">
    <property type="entry name" value="Ankyrin_rpt-contain_sf"/>
</dbReference>
<keyword evidence="5" id="KW-0812">Transmembrane</keyword>
<feature type="transmembrane region" description="Helical" evidence="5">
    <location>
        <begin position="465"/>
        <end position="483"/>
    </location>
</feature>
<evidence type="ECO:0000256" key="2">
    <source>
        <dbReference type="ARBA" id="ARBA00023043"/>
    </source>
</evidence>
<dbReference type="Pfam" id="PF13637">
    <property type="entry name" value="Ank_4"/>
    <property type="match status" value="1"/>
</dbReference>
<dbReference type="InterPro" id="IPR043136">
    <property type="entry name" value="B30.2/SPRY_sf"/>
</dbReference>
<keyword evidence="2 3" id="KW-0040">ANK repeat</keyword>
<evidence type="ECO:0000259" key="7">
    <source>
        <dbReference type="PROSITE" id="PS50188"/>
    </source>
</evidence>
<feature type="chain" id="PRO_5034707221" description="B30.2/SPRY domain-containing protein" evidence="6">
    <location>
        <begin position="16"/>
        <end position="1911"/>
    </location>
</feature>
<dbReference type="SUPFAM" id="SSF48403">
    <property type="entry name" value="Ankyrin repeat"/>
    <property type="match status" value="2"/>
</dbReference>
<feature type="region of interest" description="Disordered" evidence="4">
    <location>
        <begin position="210"/>
        <end position="241"/>
    </location>
</feature>
<keyword evidence="5" id="KW-0472">Membrane</keyword>
<dbReference type="Pfam" id="PF00023">
    <property type="entry name" value="Ank"/>
    <property type="match status" value="1"/>
</dbReference>
<keyword evidence="6" id="KW-0732">Signal</keyword>
<evidence type="ECO:0000256" key="6">
    <source>
        <dbReference type="SAM" id="SignalP"/>
    </source>
</evidence>
<dbReference type="Pfam" id="PF12796">
    <property type="entry name" value="Ank_2"/>
    <property type="match status" value="2"/>
</dbReference>
<dbReference type="PANTHER" id="PTHR24141">
    <property type="entry name" value="2-5A-DEPENDENT RIBONUCLEASE"/>
    <property type="match status" value="1"/>
</dbReference>
<dbReference type="PROSITE" id="PS50188">
    <property type="entry name" value="B302_SPRY"/>
    <property type="match status" value="1"/>
</dbReference>
<feature type="repeat" description="ANK" evidence="3">
    <location>
        <begin position="1218"/>
        <end position="1251"/>
    </location>
</feature>
<feature type="compositionally biased region" description="Basic and acidic residues" evidence="4">
    <location>
        <begin position="1066"/>
        <end position="1085"/>
    </location>
</feature>
<feature type="repeat" description="ANK" evidence="3">
    <location>
        <begin position="1286"/>
        <end position="1318"/>
    </location>
</feature>
<feature type="repeat" description="ANK" evidence="3">
    <location>
        <begin position="1252"/>
        <end position="1273"/>
    </location>
</feature>
<evidence type="ECO:0000256" key="4">
    <source>
        <dbReference type="SAM" id="MobiDB-lite"/>
    </source>
</evidence>
<comment type="caution">
    <text evidence="8">The sequence shown here is derived from an EMBL/GenBank/DDBJ whole genome shotgun (WGS) entry which is preliminary data.</text>
</comment>
<dbReference type="CDD" id="cd12885">
    <property type="entry name" value="SPRY_RanBP_like"/>
    <property type="match status" value="1"/>
</dbReference>
<dbReference type="InterPro" id="IPR002110">
    <property type="entry name" value="Ankyrin_rpt"/>
</dbReference>